<organism evidence="1">
    <name type="scientific">Hexamita inflata</name>
    <dbReference type="NCBI Taxonomy" id="28002"/>
    <lineage>
        <taxon>Eukaryota</taxon>
        <taxon>Metamonada</taxon>
        <taxon>Diplomonadida</taxon>
        <taxon>Hexamitidae</taxon>
        <taxon>Hexamitinae</taxon>
        <taxon>Hexamita</taxon>
    </lineage>
</organism>
<dbReference type="EMBL" id="CAXDID020000600">
    <property type="protein sequence ID" value="CAL6105729.1"/>
    <property type="molecule type" value="Genomic_DNA"/>
</dbReference>
<reference evidence="2 3" key="2">
    <citation type="submission" date="2024-07" db="EMBL/GenBank/DDBJ databases">
        <authorList>
            <person name="Akdeniz Z."/>
        </authorList>
    </citation>
    <scope>NUCLEOTIDE SEQUENCE [LARGE SCALE GENOMIC DNA]</scope>
</reference>
<dbReference type="AlphaFoldDB" id="A0AA86UNH5"/>
<sequence length="103" mass="12030">MITVRIRWLDVLAQIQKFNAAYSIVQVLPKFEEQFKQYQELVQKIQTINVIDERPKVTFGQKKDTAMAGVFNKIYMFNKNMGPDGVDVMVFENGAWVEKKEIL</sequence>
<accession>A0AA86UNH5</accession>
<proteinExistence type="predicted"/>
<keyword evidence="3" id="KW-1185">Reference proteome</keyword>
<evidence type="ECO:0000313" key="2">
    <source>
        <dbReference type="EMBL" id="CAL6105729.1"/>
    </source>
</evidence>
<evidence type="ECO:0000313" key="3">
    <source>
        <dbReference type="Proteomes" id="UP001642409"/>
    </source>
</evidence>
<comment type="caution">
    <text evidence="1">The sequence shown here is derived from an EMBL/GenBank/DDBJ whole genome shotgun (WGS) entry which is preliminary data.</text>
</comment>
<dbReference type="EMBL" id="CATOUU010000988">
    <property type="protein sequence ID" value="CAI9965350.1"/>
    <property type="molecule type" value="Genomic_DNA"/>
</dbReference>
<gene>
    <name evidence="1" type="ORF">HINF_LOCUS52995</name>
    <name evidence="2" type="ORF">HINF_LOCUS73402</name>
</gene>
<reference evidence="1" key="1">
    <citation type="submission" date="2023-06" db="EMBL/GenBank/DDBJ databases">
        <authorList>
            <person name="Kurt Z."/>
        </authorList>
    </citation>
    <scope>NUCLEOTIDE SEQUENCE</scope>
</reference>
<dbReference type="Proteomes" id="UP001642409">
    <property type="component" value="Unassembled WGS sequence"/>
</dbReference>
<evidence type="ECO:0000313" key="1">
    <source>
        <dbReference type="EMBL" id="CAI9965350.1"/>
    </source>
</evidence>
<protein>
    <submittedName>
        <fullName evidence="1">Prolyl-tRNA synthetase</fullName>
    </submittedName>
    <submittedName>
        <fullName evidence="2">Prolyl-tRNA_synthetase</fullName>
    </submittedName>
</protein>
<name>A0AA86UNH5_9EUKA</name>